<reference evidence="1 2" key="1">
    <citation type="submission" date="2017-01" db="EMBL/GenBank/DDBJ databases">
        <title>Genome Analysis of Deinococcus marmoris KOPRI26562.</title>
        <authorList>
            <person name="Kim J.H."/>
            <person name="Oh H.-M."/>
        </authorList>
    </citation>
    <scope>NUCLEOTIDE SEQUENCE [LARGE SCALE GENOMIC DNA]</scope>
    <source>
        <strain evidence="1 2">KOPRI26562</strain>
    </source>
</reference>
<gene>
    <name evidence="1" type="ORF">BOO71_0000646</name>
</gene>
<sequence>MEIDVVIATPAPLDVDSKYVAPKHLLDSLVRPKSNLALFRQHRRQKRGLFIPLGVIWDDSDGEAGMDGCVRRFTVIQQLSMLHAVTITIQEVLP</sequence>
<comment type="caution">
    <text evidence="1">The sequence shown here is derived from an EMBL/GenBank/DDBJ whole genome shotgun (WGS) entry which is preliminary data.</text>
</comment>
<evidence type="ECO:0000313" key="1">
    <source>
        <dbReference type="EMBL" id="OLV20206.1"/>
    </source>
</evidence>
<evidence type="ECO:0000313" key="2">
    <source>
        <dbReference type="Proteomes" id="UP000186607"/>
    </source>
</evidence>
<organism evidence="1 2">
    <name type="scientific">Deinococcus marmoris</name>
    <dbReference type="NCBI Taxonomy" id="249408"/>
    <lineage>
        <taxon>Bacteria</taxon>
        <taxon>Thermotogati</taxon>
        <taxon>Deinococcota</taxon>
        <taxon>Deinococci</taxon>
        <taxon>Deinococcales</taxon>
        <taxon>Deinococcaceae</taxon>
        <taxon>Deinococcus</taxon>
    </lineage>
</organism>
<dbReference type="Proteomes" id="UP000186607">
    <property type="component" value="Unassembled WGS sequence"/>
</dbReference>
<dbReference type="AlphaFoldDB" id="A0A1U7P4X2"/>
<proteinExistence type="predicted"/>
<keyword evidence="2" id="KW-1185">Reference proteome</keyword>
<protein>
    <submittedName>
        <fullName evidence="1">Uncharacterized protein</fullName>
    </submittedName>
</protein>
<name>A0A1U7P4X2_9DEIO</name>
<dbReference type="STRING" id="249408.BOO71_0000646"/>
<dbReference type="EMBL" id="MSTI01000007">
    <property type="protein sequence ID" value="OLV20206.1"/>
    <property type="molecule type" value="Genomic_DNA"/>
</dbReference>
<accession>A0A1U7P4X2</accession>